<keyword evidence="2" id="KW-0732">Signal</keyword>
<protein>
    <recommendedName>
        <fullName evidence="5">Secreted protein</fullName>
    </recommendedName>
</protein>
<reference evidence="3 4" key="1">
    <citation type="submission" date="2016-10" db="EMBL/GenBank/DDBJ databases">
        <authorList>
            <person name="de Groot N.N."/>
        </authorList>
    </citation>
    <scope>NUCLEOTIDE SEQUENCE [LARGE SCALE GENOMIC DNA]</scope>
    <source>
        <strain evidence="3 4">DSM 11457</strain>
    </source>
</reference>
<dbReference type="AlphaFoldDB" id="A0A1H8ISZ2"/>
<feature type="region of interest" description="Disordered" evidence="1">
    <location>
        <begin position="17"/>
        <end position="48"/>
    </location>
</feature>
<evidence type="ECO:0000313" key="3">
    <source>
        <dbReference type="EMBL" id="SEN71519.1"/>
    </source>
</evidence>
<sequence length="108" mass="11532">MVWLVATFVTASVGVGASGAATSSDMPHETAHAEMPMDEDCPTEAEAGMHGQKGHEACAMTVCCFSEGPDLSALSPDFEVMPTLYQPLAERRLTQSEPERAKKPPKHT</sequence>
<feature type="signal peptide" evidence="2">
    <location>
        <begin position="1"/>
        <end position="17"/>
    </location>
</feature>
<gene>
    <name evidence="3" type="ORF">SAMN04488077_12521</name>
</gene>
<evidence type="ECO:0000256" key="1">
    <source>
        <dbReference type="SAM" id="MobiDB-lite"/>
    </source>
</evidence>
<feature type="compositionally biased region" description="Basic and acidic residues" evidence="1">
    <location>
        <begin position="89"/>
        <end position="102"/>
    </location>
</feature>
<feature type="region of interest" description="Disordered" evidence="1">
    <location>
        <begin position="89"/>
        <end position="108"/>
    </location>
</feature>
<dbReference type="RefSeq" id="WP_074788177.1">
    <property type="nucleotide sequence ID" value="NZ_FOBO01000025.1"/>
</dbReference>
<name>A0A1H8ISZ2_9RHOB</name>
<evidence type="ECO:0008006" key="5">
    <source>
        <dbReference type="Google" id="ProtNLM"/>
    </source>
</evidence>
<accession>A0A1H8ISZ2</accession>
<evidence type="ECO:0000313" key="4">
    <source>
        <dbReference type="Proteomes" id="UP000182160"/>
    </source>
</evidence>
<evidence type="ECO:0000256" key="2">
    <source>
        <dbReference type="SAM" id="SignalP"/>
    </source>
</evidence>
<feature type="chain" id="PRO_5010350820" description="Secreted protein" evidence="2">
    <location>
        <begin position="18"/>
        <end position="108"/>
    </location>
</feature>
<proteinExistence type="predicted"/>
<dbReference type="Proteomes" id="UP000182160">
    <property type="component" value="Unassembled WGS sequence"/>
</dbReference>
<organism evidence="3 4">
    <name type="scientific">Roseovarius tolerans</name>
    <dbReference type="NCBI Taxonomy" id="74031"/>
    <lineage>
        <taxon>Bacteria</taxon>
        <taxon>Pseudomonadati</taxon>
        <taxon>Pseudomonadota</taxon>
        <taxon>Alphaproteobacteria</taxon>
        <taxon>Rhodobacterales</taxon>
        <taxon>Roseobacteraceae</taxon>
        <taxon>Roseovarius</taxon>
    </lineage>
</organism>
<dbReference type="EMBL" id="FOBO01000025">
    <property type="protein sequence ID" value="SEN71519.1"/>
    <property type="molecule type" value="Genomic_DNA"/>
</dbReference>